<keyword evidence="2" id="KW-0732">Signal</keyword>
<feature type="compositionally biased region" description="Low complexity" evidence="1">
    <location>
        <begin position="100"/>
        <end position="114"/>
    </location>
</feature>
<feature type="chain" id="PRO_5003479519" evidence="2">
    <location>
        <begin position="36"/>
        <end position="276"/>
    </location>
</feature>
<evidence type="ECO:0000313" key="5">
    <source>
        <dbReference type="Proteomes" id="UP000003573"/>
    </source>
</evidence>
<dbReference type="OrthoDB" id="117366at2"/>
<dbReference type="eggNOG" id="COG1388">
    <property type="taxonomic scope" value="Bacteria"/>
</dbReference>
<dbReference type="PANTHER" id="PTHR33734">
    <property type="entry name" value="LYSM DOMAIN-CONTAINING GPI-ANCHORED PROTEIN 2"/>
    <property type="match status" value="1"/>
</dbReference>
<dbReference type="InterPro" id="IPR036779">
    <property type="entry name" value="LysM_dom_sf"/>
</dbReference>
<gene>
    <name evidence="4" type="ORF">STRMA_1582</name>
</gene>
<organism evidence="4 5">
    <name type="scientific">Streptococcus macacae NCTC 11558</name>
    <dbReference type="NCBI Taxonomy" id="764298"/>
    <lineage>
        <taxon>Bacteria</taxon>
        <taxon>Bacillati</taxon>
        <taxon>Bacillota</taxon>
        <taxon>Bacilli</taxon>
        <taxon>Lactobacillales</taxon>
        <taxon>Streptococcaceae</taxon>
        <taxon>Streptococcus</taxon>
    </lineage>
</organism>
<dbReference type="Pfam" id="PF01476">
    <property type="entry name" value="LysM"/>
    <property type="match status" value="1"/>
</dbReference>
<evidence type="ECO:0000259" key="3">
    <source>
        <dbReference type="PROSITE" id="PS51782"/>
    </source>
</evidence>
<name>G5JX39_9STRE</name>
<proteinExistence type="predicted"/>
<dbReference type="PROSITE" id="PS51782">
    <property type="entry name" value="LYSM"/>
    <property type="match status" value="1"/>
</dbReference>
<feature type="region of interest" description="Disordered" evidence="1">
    <location>
        <begin position="83"/>
        <end position="196"/>
    </location>
</feature>
<reference evidence="4 5" key="1">
    <citation type="journal article" date="2014" name="Int. J. Syst. Evol. Microbiol.">
        <title>Phylogenomics and the dynamic genome evolution of the genus Streptococcus.</title>
        <authorList>
            <consortium name="The Broad Institute Genome Sequencing Platform"/>
            <person name="Richards V.P."/>
            <person name="Palmer S.R."/>
            <person name="Pavinski Bitar P.D."/>
            <person name="Qin X."/>
            <person name="Weinstock G.M."/>
            <person name="Highlander S.K."/>
            <person name="Town C.D."/>
            <person name="Burne R.A."/>
            <person name="Stanhope M.J."/>
        </authorList>
    </citation>
    <scope>NUCLEOTIDE SEQUENCE [LARGE SCALE GENOMIC DNA]</scope>
    <source>
        <strain evidence="4 5">NCTC 11558</strain>
    </source>
</reference>
<dbReference type="RefSeq" id="WP_003080809.1">
    <property type="nucleotide sequence ID" value="NZ_AEUW02000001.1"/>
</dbReference>
<dbReference type="PANTHER" id="PTHR33734:SF22">
    <property type="entry name" value="MEMBRANE-BOUND LYTIC MUREIN TRANSGLYCOSYLASE D"/>
    <property type="match status" value="1"/>
</dbReference>
<dbReference type="EMBL" id="AEUW02000001">
    <property type="protein sequence ID" value="EHJ52599.1"/>
    <property type="molecule type" value="Genomic_DNA"/>
</dbReference>
<evidence type="ECO:0000256" key="2">
    <source>
        <dbReference type="SAM" id="SignalP"/>
    </source>
</evidence>
<dbReference type="STRING" id="764298.STRMA_1582"/>
<keyword evidence="5" id="KW-1185">Reference proteome</keyword>
<dbReference type="Proteomes" id="UP000003573">
    <property type="component" value="Unassembled WGS sequence"/>
</dbReference>
<sequence length="276" mass="28785">MLIKDMLENKTKTVKAGVAGIATAASLILPLVANADTYTVKSGDTLSEIAATHGTTVEKLSQLNKIDNKHMIYENQVLELDNSKTAQPTAVEKETTSTTSAENAVNSEEASAANQTAPAVSEEVPATTDATTVAQESTSTTTEASTSAVATTKASAATSTVEPSATTTKAKAAPAATASAANVTSKTKSVAETKQTTTNGLSASDAAAKEFISQKESGGNYNAQNGQYYGRYQLTDAYLNGDHSAENQERVANAYVAKRYGSWTAAQAFWNANGWY</sequence>
<dbReference type="SUPFAM" id="SSF54106">
    <property type="entry name" value="LysM domain"/>
    <property type="match status" value="1"/>
</dbReference>
<comment type="caution">
    <text evidence="4">The sequence shown here is derived from an EMBL/GenBank/DDBJ whole genome shotgun (WGS) entry which is preliminary data.</text>
</comment>
<dbReference type="GO" id="GO:0008932">
    <property type="term" value="F:lytic endotransglycosylase activity"/>
    <property type="evidence" value="ECO:0007669"/>
    <property type="project" value="TreeGrafter"/>
</dbReference>
<protein>
    <submittedName>
        <fullName evidence="4">LysM domain protein</fullName>
    </submittedName>
</protein>
<dbReference type="AlphaFoldDB" id="G5JX39"/>
<dbReference type="Gene3D" id="3.10.350.10">
    <property type="entry name" value="LysM domain"/>
    <property type="match status" value="1"/>
</dbReference>
<feature type="compositionally biased region" description="Low complexity" evidence="1">
    <location>
        <begin position="130"/>
        <end position="188"/>
    </location>
</feature>
<dbReference type="CDD" id="cd00118">
    <property type="entry name" value="LysM"/>
    <property type="match status" value="1"/>
</dbReference>
<evidence type="ECO:0000313" key="4">
    <source>
        <dbReference type="EMBL" id="EHJ52599.1"/>
    </source>
</evidence>
<evidence type="ECO:0000256" key="1">
    <source>
        <dbReference type="SAM" id="MobiDB-lite"/>
    </source>
</evidence>
<dbReference type="InterPro" id="IPR018392">
    <property type="entry name" value="LysM"/>
</dbReference>
<feature type="domain" description="LysM" evidence="3">
    <location>
        <begin position="36"/>
        <end position="80"/>
    </location>
</feature>
<accession>G5JX39</accession>
<dbReference type="SMART" id="SM00257">
    <property type="entry name" value="LysM"/>
    <property type="match status" value="1"/>
</dbReference>
<feature type="signal peptide" evidence="2">
    <location>
        <begin position="1"/>
        <end position="35"/>
    </location>
</feature>